<name>A0ACB9EHW3_ARCLA</name>
<dbReference type="EMBL" id="CM042048">
    <property type="protein sequence ID" value="KAI3758633.1"/>
    <property type="molecule type" value="Genomic_DNA"/>
</dbReference>
<sequence>MAFVNVINCCLDSIREISAELEGAVIYMDAGCTESFKFLGAFPVLLEMGVLAVCSLESMSSLETAIDWNRKSDERMKVVFFTCRLLSDAHRYILRCLITLQRVSQCTIYTSISEIGQSAYPDSPLGPDAYHEYQSLLVQDYEELMKKNDPNSINTNNKDVKENPILEDEGWLQLTPREKDITKSPAFSSTKDMYDVDRVDHAEDVGQKLITYVHHFPLILCPFSPKFFVLPSEGSIAEAYISAEQENSISSGLPPLSTGTFHDGEDVPAGVALTAQFLYHLTTKMDLKLEIFSLGDLSRTIGKLITDMSSLYDVGRRKRSAGLLLIDRTADLLTPCCHGDSLVDRIFSSVPRRTRTSSGLAKGSQTQLGHRPANVLHAPLDVQIPLADVLRQVPTKNVQLLETIKAFLEGWNSTNSATQINTLVSLNDKLHGENYFSSESDLLSGSLVSTESFRGTPYLESILDRRTKDGTLLIKKWLQEALRKEKISVNPKIQPGFELQLMIRALAKDQSSFMRNKGIIQLAAATSYAMSERCRAKWDSFISAEKILNISAGDTSQNLSSQMCDIINKSSLMQSQGQRTGEAEGLFSVEDALLLTVTGFILAGENFPTSGSAGPFSWQEEHFLKEAIVDAILENPELAKLKFLHGLYDDLEANLKKKRGGGTKEEPSKSDEFEDDQWGSWGEEDADMNSTSDEHVYSDMQLKLELRDRVDNLFKFFHKLTNINGNKGLREVTLNWENNIRDDPYSRRGLLYKLLTRILGKYDVPGLEYHSSTVGRLFKSGFGRFGLGQAKPNLSDQNVILVFVVGGMNAIEVLEAQEALSESGRLDIELVFGGTTFLTPANMLHLLLGDSSYI</sequence>
<protein>
    <submittedName>
        <fullName evidence="1">Uncharacterized protein</fullName>
    </submittedName>
</protein>
<evidence type="ECO:0000313" key="2">
    <source>
        <dbReference type="Proteomes" id="UP001055879"/>
    </source>
</evidence>
<dbReference type="Proteomes" id="UP001055879">
    <property type="component" value="Linkage Group LG02"/>
</dbReference>
<proteinExistence type="predicted"/>
<keyword evidence="2" id="KW-1185">Reference proteome</keyword>
<organism evidence="1 2">
    <name type="scientific">Arctium lappa</name>
    <name type="common">Greater burdock</name>
    <name type="synonym">Lappa major</name>
    <dbReference type="NCBI Taxonomy" id="4217"/>
    <lineage>
        <taxon>Eukaryota</taxon>
        <taxon>Viridiplantae</taxon>
        <taxon>Streptophyta</taxon>
        <taxon>Embryophyta</taxon>
        <taxon>Tracheophyta</taxon>
        <taxon>Spermatophyta</taxon>
        <taxon>Magnoliopsida</taxon>
        <taxon>eudicotyledons</taxon>
        <taxon>Gunneridae</taxon>
        <taxon>Pentapetalae</taxon>
        <taxon>asterids</taxon>
        <taxon>campanulids</taxon>
        <taxon>Asterales</taxon>
        <taxon>Asteraceae</taxon>
        <taxon>Carduoideae</taxon>
        <taxon>Cardueae</taxon>
        <taxon>Arctiinae</taxon>
        <taxon>Arctium</taxon>
    </lineage>
</organism>
<evidence type="ECO:0000313" key="1">
    <source>
        <dbReference type="EMBL" id="KAI3758633.1"/>
    </source>
</evidence>
<reference evidence="1 2" key="2">
    <citation type="journal article" date="2022" name="Mol. Ecol. Resour.">
        <title>The genomes of chicory, endive, great burdock and yacon provide insights into Asteraceae paleo-polyploidization history and plant inulin production.</title>
        <authorList>
            <person name="Fan W."/>
            <person name="Wang S."/>
            <person name="Wang H."/>
            <person name="Wang A."/>
            <person name="Jiang F."/>
            <person name="Liu H."/>
            <person name="Zhao H."/>
            <person name="Xu D."/>
            <person name="Zhang Y."/>
        </authorList>
    </citation>
    <scope>NUCLEOTIDE SEQUENCE [LARGE SCALE GENOMIC DNA]</scope>
    <source>
        <strain evidence="2">cv. Niubang</strain>
    </source>
</reference>
<accession>A0ACB9EHW3</accession>
<gene>
    <name evidence="1" type="ORF">L6452_06200</name>
</gene>
<comment type="caution">
    <text evidence="1">The sequence shown here is derived from an EMBL/GenBank/DDBJ whole genome shotgun (WGS) entry which is preliminary data.</text>
</comment>
<reference evidence="2" key="1">
    <citation type="journal article" date="2022" name="Mol. Ecol. Resour.">
        <title>The genomes of chicory, endive, great burdock and yacon provide insights into Asteraceae palaeo-polyploidization history and plant inulin production.</title>
        <authorList>
            <person name="Fan W."/>
            <person name="Wang S."/>
            <person name="Wang H."/>
            <person name="Wang A."/>
            <person name="Jiang F."/>
            <person name="Liu H."/>
            <person name="Zhao H."/>
            <person name="Xu D."/>
            <person name="Zhang Y."/>
        </authorList>
    </citation>
    <scope>NUCLEOTIDE SEQUENCE [LARGE SCALE GENOMIC DNA]</scope>
    <source>
        <strain evidence="2">cv. Niubang</strain>
    </source>
</reference>